<evidence type="ECO:0000256" key="3">
    <source>
        <dbReference type="ARBA" id="ARBA00023163"/>
    </source>
</evidence>
<evidence type="ECO:0000313" key="5">
    <source>
        <dbReference type="EMBL" id="KAJ7981672.1"/>
    </source>
</evidence>
<protein>
    <submittedName>
        <fullName evidence="5">Protein SPOROCYTELESS like</fullName>
    </submittedName>
</protein>
<feature type="compositionally biased region" description="Basic residues" evidence="4">
    <location>
        <begin position="64"/>
        <end position="79"/>
    </location>
</feature>
<dbReference type="PANTHER" id="PTHR33388:SF2">
    <property type="entry name" value="PROTEIN SPOROCYTELESS"/>
    <property type="match status" value="1"/>
</dbReference>
<organism evidence="5 6">
    <name type="scientific">Quillaja saponaria</name>
    <name type="common">Soap bark tree</name>
    <dbReference type="NCBI Taxonomy" id="32244"/>
    <lineage>
        <taxon>Eukaryota</taxon>
        <taxon>Viridiplantae</taxon>
        <taxon>Streptophyta</taxon>
        <taxon>Embryophyta</taxon>
        <taxon>Tracheophyta</taxon>
        <taxon>Spermatophyta</taxon>
        <taxon>Magnoliopsida</taxon>
        <taxon>eudicotyledons</taxon>
        <taxon>Gunneridae</taxon>
        <taxon>Pentapetalae</taxon>
        <taxon>rosids</taxon>
        <taxon>fabids</taxon>
        <taxon>Fabales</taxon>
        <taxon>Quillajaceae</taxon>
        <taxon>Quillaja</taxon>
    </lineage>
</organism>
<dbReference type="KEGG" id="qsa:O6P43_000906"/>
<gene>
    <name evidence="5" type="ORF">O6P43_000906</name>
</gene>
<feature type="region of interest" description="Disordered" evidence="4">
    <location>
        <begin position="342"/>
        <end position="368"/>
    </location>
</feature>
<dbReference type="GO" id="GO:0003700">
    <property type="term" value="F:DNA-binding transcription factor activity"/>
    <property type="evidence" value="ECO:0007669"/>
    <property type="project" value="InterPro"/>
</dbReference>
<keyword evidence="3" id="KW-0804">Transcription</keyword>
<reference evidence="5 6" key="1">
    <citation type="journal article" date="2023" name="Science">
        <title>Elucidation of the pathway for biosynthesis of saponin adjuvants from the soapbark tree.</title>
        <authorList>
            <person name="Reed J."/>
            <person name="Orme A."/>
            <person name="El-Demerdash A."/>
            <person name="Owen C."/>
            <person name="Martin L.B.B."/>
            <person name="Misra R.C."/>
            <person name="Kikuchi S."/>
            <person name="Rejzek M."/>
            <person name="Martin A.C."/>
            <person name="Harkess A."/>
            <person name="Leebens-Mack J."/>
            <person name="Louveau T."/>
            <person name="Stephenson M.J."/>
            <person name="Osbourn A."/>
        </authorList>
    </citation>
    <scope>NUCLEOTIDE SEQUENCE [LARGE SCALE GENOMIC DNA]</scope>
    <source>
        <strain evidence="5">S10</strain>
    </source>
</reference>
<evidence type="ECO:0000256" key="2">
    <source>
        <dbReference type="ARBA" id="ARBA00023015"/>
    </source>
</evidence>
<dbReference type="InterPro" id="IPR040356">
    <property type="entry name" value="SPEAR"/>
</dbReference>
<comment type="caution">
    <text evidence="5">The sequence shown here is derived from an EMBL/GenBank/DDBJ whole genome shotgun (WGS) entry which is preliminary data.</text>
</comment>
<keyword evidence="1" id="KW-0678">Repressor</keyword>
<keyword evidence="6" id="KW-1185">Reference proteome</keyword>
<dbReference type="EMBL" id="JARAOO010000001">
    <property type="protein sequence ID" value="KAJ7981672.1"/>
    <property type="molecule type" value="Genomic_DNA"/>
</dbReference>
<keyword evidence="2" id="KW-0805">Transcription regulation</keyword>
<dbReference type="PANTHER" id="PTHR33388">
    <property type="entry name" value="OS01G0212500 PROTEIN"/>
    <property type="match status" value="1"/>
</dbReference>
<feature type="region of interest" description="Disordered" evidence="4">
    <location>
        <begin position="43"/>
        <end position="85"/>
    </location>
</feature>
<dbReference type="Proteomes" id="UP001163823">
    <property type="component" value="Chromosome 1"/>
</dbReference>
<sequence length="368" mass="39842">MDVVRIIYPPRECSICKYYTEFTTLIQMATLLMASDQTSLGQETTTKPVFAPEEIISKPVPNKTRGRKSSNSRGPKKQPQRGLGVAQLERLRLHDRWKKMTEIPPLAQQNEPDHQLLQYQNTPILPFTTVTNPFASVPVHYGAANYGVSHGSQPVINGTTVGLLGQMIGNRGGFCGVNGGGSCSAINGGFLVTNQVGQMVETYEVGAQGSTVLTGNSFETSKELSSMPKLHCVSDRCNVSFKKKRWNMMNNVSGSDFLGLSSAQAPNFITQPSDFTTIASSYGARNLDQHVEVMAVHWKGNSEGGRVFMEYEFFPAAGKNGRVIGTCSKGLEILPREASVAEGGEASSITPTTYGDSSSNSIDLSLKL</sequence>
<accession>A0AAD7QHJ9</accession>
<feature type="compositionally biased region" description="Polar residues" evidence="4">
    <location>
        <begin position="347"/>
        <end position="368"/>
    </location>
</feature>
<proteinExistence type="predicted"/>
<name>A0AAD7QHJ9_QUISA</name>
<evidence type="ECO:0000256" key="4">
    <source>
        <dbReference type="SAM" id="MobiDB-lite"/>
    </source>
</evidence>
<dbReference type="AlphaFoldDB" id="A0AAD7QHJ9"/>
<evidence type="ECO:0000313" key="6">
    <source>
        <dbReference type="Proteomes" id="UP001163823"/>
    </source>
</evidence>
<evidence type="ECO:0000256" key="1">
    <source>
        <dbReference type="ARBA" id="ARBA00022491"/>
    </source>
</evidence>